<dbReference type="InterPro" id="IPR005769">
    <property type="entry name" value="PhnE/PtxC"/>
</dbReference>
<dbReference type="STRING" id="1705562.AMS69_09480"/>
<dbReference type="EMBL" id="LIUF01000002">
    <property type="protein sequence ID" value="KOX94127.1"/>
    <property type="molecule type" value="Genomic_DNA"/>
</dbReference>
<evidence type="ECO:0000259" key="8">
    <source>
        <dbReference type="PROSITE" id="PS50928"/>
    </source>
</evidence>
<dbReference type="Gene3D" id="1.10.3720.10">
    <property type="entry name" value="MetI-like"/>
    <property type="match status" value="1"/>
</dbReference>
<evidence type="ECO:0000256" key="2">
    <source>
        <dbReference type="ARBA" id="ARBA00022448"/>
    </source>
</evidence>
<comment type="caution">
    <text evidence="9">The sequence shown here is derived from an EMBL/GenBank/DDBJ whole genome shotgun (WGS) entry which is preliminary data.</text>
</comment>
<evidence type="ECO:0000313" key="11">
    <source>
        <dbReference type="Proteomes" id="UP000037729"/>
    </source>
</evidence>
<dbReference type="Proteomes" id="UP000610611">
    <property type="component" value="Unassembled WGS sequence"/>
</dbReference>
<dbReference type="Pfam" id="PF00528">
    <property type="entry name" value="BPD_transp_1"/>
    <property type="match status" value="1"/>
</dbReference>
<feature type="transmembrane region" description="Helical" evidence="7">
    <location>
        <begin position="20"/>
        <end position="37"/>
    </location>
</feature>
<dbReference type="NCBIfam" id="TIGR01097">
    <property type="entry name" value="PhnE"/>
    <property type="match status" value="1"/>
</dbReference>
<feature type="domain" description="ABC transmembrane type-1" evidence="8">
    <location>
        <begin position="73"/>
        <end position="256"/>
    </location>
</feature>
<dbReference type="RefSeq" id="WP_053967803.1">
    <property type="nucleotide sequence ID" value="NZ_JAWJXX010000002.1"/>
</dbReference>
<feature type="transmembrane region" description="Helical" evidence="7">
    <location>
        <begin position="121"/>
        <end position="148"/>
    </location>
</feature>
<dbReference type="PATRIC" id="fig|1705562.3.peg.2999"/>
<evidence type="ECO:0000256" key="5">
    <source>
        <dbReference type="ARBA" id="ARBA00022989"/>
    </source>
</evidence>
<dbReference type="Proteomes" id="UP000037729">
    <property type="component" value="Unassembled WGS sequence"/>
</dbReference>
<reference evidence="10" key="2">
    <citation type="submission" date="2019-12" db="EMBL/GenBank/DDBJ databases">
        <title>The whole-genome sequencing of Haloarcula japonica strain pws8.</title>
        <authorList>
            <person name="Verma D.K."/>
            <person name="Gopal K."/>
            <person name="Prasad E.S."/>
        </authorList>
    </citation>
    <scope>NUCLEOTIDE SEQUENCE</scope>
    <source>
        <strain evidence="10">Pws8</strain>
    </source>
</reference>
<comment type="subcellular location">
    <subcellularLocation>
        <location evidence="1 7">Cell membrane</location>
        <topology evidence="1 7">Multi-pass membrane protein</topology>
    </subcellularLocation>
</comment>
<dbReference type="SUPFAM" id="SSF161098">
    <property type="entry name" value="MetI-like"/>
    <property type="match status" value="1"/>
</dbReference>
<dbReference type="PANTHER" id="PTHR30043:SF1">
    <property type="entry name" value="ABC TRANSPORT SYSTEM PERMEASE PROTEIN P69"/>
    <property type="match status" value="1"/>
</dbReference>
<feature type="transmembrane region" description="Helical" evidence="7">
    <location>
        <begin position="77"/>
        <end position="100"/>
    </location>
</feature>
<keyword evidence="11" id="KW-1185">Reference proteome</keyword>
<evidence type="ECO:0000256" key="4">
    <source>
        <dbReference type="ARBA" id="ARBA00022692"/>
    </source>
</evidence>
<dbReference type="PANTHER" id="PTHR30043">
    <property type="entry name" value="PHOSPHONATES TRANSPORT SYSTEM PERMEASE PROTEIN"/>
    <property type="match status" value="1"/>
</dbReference>
<dbReference type="InterPro" id="IPR035906">
    <property type="entry name" value="MetI-like_sf"/>
</dbReference>
<feature type="transmembrane region" description="Helical" evidence="7">
    <location>
        <begin position="237"/>
        <end position="259"/>
    </location>
</feature>
<sequence length="264" mass="28493">MSNSTDSWSRFDRRERLLRFFGLLAGLVILVAAWRAMEVNYGYAVTAPRELADLFGRMYPPNVGYSRKIVGPLLETINISILGTALAIVMAIPVAFLGASNTTPNKPAYLLGKFIISFTRSVNVIIWALIFVVIFGPGALAGVLAISIRSIGFTAKLIAEAIEEIDRGSVEAITAAGASSVDVLIYSIVPQIKPAFISVATLRWDINVRASTIIGFVGAGGIGVPLQTEINYFNWEAVLTILISILGLVLISEAISAYLRKKVM</sequence>
<accession>A0A0M9AKV8</accession>
<gene>
    <name evidence="10" type="primary">phnE</name>
    <name evidence="9" type="ORF">AMS69_09480</name>
    <name evidence="10" type="ORF">GOC83_17025</name>
</gene>
<dbReference type="AlphaFoldDB" id="A0A0M9AKV8"/>
<protein>
    <submittedName>
        <fullName evidence="9">Phosphonate ABC transporter permease</fullName>
    </submittedName>
    <submittedName>
        <fullName evidence="10">Phosphonate ABC transporter, permease protein PhnE</fullName>
    </submittedName>
</protein>
<keyword evidence="6 7" id="KW-0472">Membrane</keyword>
<dbReference type="InterPro" id="IPR000515">
    <property type="entry name" value="MetI-like"/>
</dbReference>
<dbReference type="GO" id="GO:0015416">
    <property type="term" value="F:ABC-type phosphonate transporter activity"/>
    <property type="evidence" value="ECO:0007669"/>
    <property type="project" value="InterPro"/>
</dbReference>
<keyword evidence="4 7" id="KW-0812">Transmembrane</keyword>
<evidence type="ECO:0000313" key="9">
    <source>
        <dbReference type="EMBL" id="KOX94127.1"/>
    </source>
</evidence>
<evidence type="ECO:0000256" key="7">
    <source>
        <dbReference type="RuleBase" id="RU363032"/>
    </source>
</evidence>
<name>A0A0M9AKV8_9EURY</name>
<dbReference type="PROSITE" id="PS50928">
    <property type="entry name" value="ABC_TM1"/>
    <property type="match status" value="1"/>
</dbReference>
<organism evidence="9 11">
    <name type="scientific">Haloarcula rubripromontorii</name>
    <dbReference type="NCBI Taxonomy" id="1705562"/>
    <lineage>
        <taxon>Archaea</taxon>
        <taxon>Methanobacteriati</taxon>
        <taxon>Methanobacteriota</taxon>
        <taxon>Stenosarchaea group</taxon>
        <taxon>Halobacteria</taxon>
        <taxon>Halobacteriales</taxon>
        <taxon>Haloarculaceae</taxon>
        <taxon>Haloarcula</taxon>
    </lineage>
</organism>
<dbReference type="EMBL" id="WOWB01000003">
    <property type="protein sequence ID" value="NLV07836.1"/>
    <property type="molecule type" value="Genomic_DNA"/>
</dbReference>
<evidence type="ECO:0000256" key="6">
    <source>
        <dbReference type="ARBA" id="ARBA00023136"/>
    </source>
</evidence>
<dbReference type="GO" id="GO:0005886">
    <property type="term" value="C:plasma membrane"/>
    <property type="evidence" value="ECO:0007669"/>
    <property type="project" value="UniProtKB-SubCell"/>
</dbReference>
<reference evidence="9 11" key="1">
    <citation type="submission" date="2015-08" db="EMBL/GenBank/DDBJ databases">
        <title>Genomes of Isolates from Cabo Rojo, PR.</title>
        <authorList>
            <person name="Sanchez-Nieves R.L."/>
            <person name="Montalvo-Rodriguez R."/>
        </authorList>
    </citation>
    <scope>NUCLEOTIDE SEQUENCE [LARGE SCALE GENOMIC DNA]</scope>
    <source>
        <strain evidence="9 11">SL3</strain>
    </source>
</reference>
<dbReference type="CDD" id="cd06261">
    <property type="entry name" value="TM_PBP2"/>
    <property type="match status" value="1"/>
</dbReference>
<dbReference type="GeneID" id="35222126"/>
<keyword evidence="3" id="KW-1003">Cell membrane</keyword>
<evidence type="ECO:0000313" key="10">
    <source>
        <dbReference type="EMBL" id="NLV07836.1"/>
    </source>
</evidence>
<comment type="similarity">
    <text evidence="7">Belongs to the binding-protein-dependent transport system permease family.</text>
</comment>
<dbReference type="OrthoDB" id="338493at2157"/>
<proteinExistence type="inferred from homology"/>
<evidence type="ECO:0000256" key="3">
    <source>
        <dbReference type="ARBA" id="ARBA00022475"/>
    </source>
</evidence>
<keyword evidence="2 7" id="KW-0813">Transport</keyword>
<evidence type="ECO:0000256" key="1">
    <source>
        <dbReference type="ARBA" id="ARBA00004651"/>
    </source>
</evidence>
<keyword evidence="5 7" id="KW-1133">Transmembrane helix</keyword>